<dbReference type="Proteomes" id="UP000887579">
    <property type="component" value="Unplaced"/>
</dbReference>
<name>A0AC34G7J2_9BILA</name>
<protein>
    <submittedName>
        <fullName evidence="2">Reverse transcriptase domain-containing protein</fullName>
    </submittedName>
</protein>
<organism evidence="1 2">
    <name type="scientific">Panagrolaimus sp. ES5</name>
    <dbReference type="NCBI Taxonomy" id="591445"/>
    <lineage>
        <taxon>Eukaryota</taxon>
        <taxon>Metazoa</taxon>
        <taxon>Ecdysozoa</taxon>
        <taxon>Nematoda</taxon>
        <taxon>Chromadorea</taxon>
        <taxon>Rhabditida</taxon>
        <taxon>Tylenchina</taxon>
        <taxon>Panagrolaimomorpha</taxon>
        <taxon>Panagrolaimoidea</taxon>
        <taxon>Panagrolaimidae</taxon>
        <taxon>Panagrolaimus</taxon>
    </lineage>
</organism>
<evidence type="ECO:0000313" key="1">
    <source>
        <dbReference type="Proteomes" id="UP000887579"/>
    </source>
</evidence>
<evidence type="ECO:0000313" key="2">
    <source>
        <dbReference type="WBParaSite" id="ES5_v2.g25417.t1"/>
    </source>
</evidence>
<reference evidence="2" key="1">
    <citation type="submission" date="2022-11" db="UniProtKB">
        <authorList>
            <consortium name="WormBaseParasite"/>
        </authorList>
    </citation>
    <scope>IDENTIFICATION</scope>
</reference>
<sequence>MTQLFGRCKLREMTFEDFGILAILQGLESDDMKQHLMNPELKSIDELRTKAMKFEQTRIAAREGKGREDRSKPFGINVLGKGYKCKFCGGDHVQGKSNCPANGKKCNKCGKMNHFAAVCKGQRVNDANPGMQKNHAGYAKRQNLIEEDSQDEAEPQCLNGLYGVLSLDSESKLNFPPPIWIKAKLNGTEVIFQHDSGAATTVINENVWKLIGSPTLQQTTVKLRSYNGEIPVLGTSKVFVEIDQQAKELWLMVVKHGESLLGRNWIHGLSLKAEKQLHAQCNQVQATERLTSILQKYDSIFKNELGSGKVKVSLKLAAGAKPKFVKARNLPYAMRDRVGEKLDALVEAGIYTKVQHSEWGTPLCVVLKPNGDIRLCGDYKATLNPVLDVAQHPLPRVDDLFHEMNGAAYFSKLDLYDAYHQFELDDESKKLTTLTTHKGLYQCNRLPAGVASAVALFQDKMEQLFQGIPGMVKFVDDLNVTGTSIDENLDRLEAVLARCKEADLRLKKEKCAFLLQKMEFLGHEIDGNGVQPSSKKLAGFKNMPPPENVKQLEAFIGFVNYYGRFVKDFASLAAPLNDLRKKDTVWIWTEVHKKAFDEIKKRLLEGELQCHYDPTKELILATDA</sequence>
<dbReference type="WBParaSite" id="ES5_v2.g25417.t1">
    <property type="protein sequence ID" value="ES5_v2.g25417.t1"/>
    <property type="gene ID" value="ES5_v2.g25417"/>
</dbReference>
<proteinExistence type="predicted"/>
<accession>A0AC34G7J2</accession>